<dbReference type="CDD" id="cd05151">
    <property type="entry name" value="ChoK-like"/>
    <property type="match status" value="1"/>
</dbReference>
<comment type="caution">
    <text evidence="2">The sequence shown here is derived from an EMBL/GenBank/DDBJ whole genome shotgun (WGS) entry which is preliminary data.</text>
</comment>
<dbReference type="Pfam" id="PF01636">
    <property type="entry name" value="APH"/>
    <property type="match status" value="1"/>
</dbReference>
<feature type="domain" description="Aminoglycoside phosphotransferase" evidence="1">
    <location>
        <begin position="21"/>
        <end position="227"/>
    </location>
</feature>
<dbReference type="EC" id="2.7.-.-" evidence="2"/>
<dbReference type="SUPFAM" id="SSF56112">
    <property type="entry name" value="Protein kinase-like (PK-like)"/>
    <property type="match status" value="1"/>
</dbReference>
<dbReference type="RefSeq" id="WP_303497649.1">
    <property type="nucleotide sequence ID" value="NZ_JAUOQA010000006.1"/>
</dbReference>
<protein>
    <submittedName>
        <fullName evidence="2">Choline/ethanolamine kinase family protein</fullName>
        <ecNumber evidence="2">2.7.-.-</ecNumber>
    </submittedName>
</protein>
<accession>A0AAW7Z3M1</accession>
<dbReference type="Gene3D" id="3.30.200.20">
    <property type="entry name" value="Phosphorylase Kinase, domain 1"/>
    <property type="match status" value="1"/>
</dbReference>
<dbReference type="InterPro" id="IPR002575">
    <property type="entry name" value="Aminoglycoside_PTrfase"/>
</dbReference>
<proteinExistence type="predicted"/>
<dbReference type="Gene3D" id="3.90.1200.10">
    <property type="match status" value="1"/>
</dbReference>
<evidence type="ECO:0000259" key="1">
    <source>
        <dbReference type="Pfam" id="PF01636"/>
    </source>
</evidence>
<dbReference type="InterPro" id="IPR052077">
    <property type="entry name" value="CcrZ_PhaseVar_Mediator"/>
</dbReference>
<dbReference type="AlphaFoldDB" id="A0AAW7Z3M1"/>
<sequence length="263" mass="29576">MKPETIIPLLKEALNLSDSATVERHPAGIVNQVYYLKDDNRGYAVKWGGEDTFSGIDRFHQFVLQQQLAERGIAPKPIWLSDDELIWVEQWEEETDPHPSIRSPEALASVLARVHALPITARPLNLFSRWLHYMHSAGLKEGDALFDRAIQLRASLVKSEGSTEDYVLCHNDLLAHHVVRDSTPFIVDWEYSAMGNRYFDVAGCAKINAMSEAQTRALAIAYAKEVGKDEDEVLSQVQLHMEIVNVTNDLWLAALEATKQNAG</sequence>
<organism evidence="2 3">
    <name type="scientific">Alteromonas stellipolaris</name>
    <dbReference type="NCBI Taxonomy" id="233316"/>
    <lineage>
        <taxon>Bacteria</taxon>
        <taxon>Pseudomonadati</taxon>
        <taxon>Pseudomonadota</taxon>
        <taxon>Gammaproteobacteria</taxon>
        <taxon>Alteromonadales</taxon>
        <taxon>Alteromonadaceae</taxon>
        <taxon>Alteromonas/Salinimonas group</taxon>
        <taxon>Alteromonas</taxon>
    </lineage>
</organism>
<dbReference type="EMBL" id="JAUOQI010000008">
    <property type="protein sequence ID" value="MDO6578330.1"/>
    <property type="molecule type" value="Genomic_DNA"/>
</dbReference>
<dbReference type="PANTHER" id="PTHR40086:SF1">
    <property type="entry name" value="CELL CYCLE REGULATOR CCRZ"/>
    <property type="match status" value="1"/>
</dbReference>
<dbReference type="PANTHER" id="PTHR40086">
    <property type="entry name" value="PHOSPHOTRANSFERASE YTMP-RELATED"/>
    <property type="match status" value="1"/>
</dbReference>
<dbReference type="InterPro" id="IPR011009">
    <property type="entry name" value="Kinase-like_dom_sf"/>
</dbReference>
<dbReference type="GO" id="GO:0016301">
    <property type="term" value="F:kinase activity"/>
    <property type="evidence" value="ECO:0007669"/>
    <property type="project" value="UniProtKB-KW"/>
</dbReference>
<keyword evidence="2" id="KW-0418">Kinase</keyword>
<gene>
    <name evidence="2" type="ORF">Q4527_13070</name>
</gene>
<evidence type="ECO:0000313" key="3">
    <source>
        <dbReference type="Proteomes" id="UP001170717"/>
    </source>
</evidence>
<keyword evidence="2" id="KW-0808">Transferase</keyword>
<dbReference type="Proteomes" id="UP001170717">
    <property type="component" value="Unassembled WGS sequence"/>
</dbReference>
<name>A0AAW7Z3M1_9ALTE</name>
<reference evidence="2" key="1">
    <citation type="submission" date="2023-07" db="EMBL/GenBank/DDBJ databases">
        <title>Genome content predicts the carbon catabolic preferences of heterotrophic bacteria.</title>
        <authorList>
            <person name="Gralka M."/>
        </authorList>
    </citation>
    <scope>NUCLEOTIDE SEQUENCE</scope>
    <source>
        <strain evidence="2">F2M12</strain>
    </source>
</reference>
<evidence type="ECO:0000313" key="2">
    <source>
        <dbReference type="EMBL" id="MDO6578330.1"/>
    </source>
</evidence>